<dbReference type="GO" id="GO:0016042">
    <property type="term" value="P:lipid catabolic process"/>
    <property type="evidence" value="ECO:0007669"/>
    <property type="project" value="InterPro"/>
</dbReference>
<dbReference type="PANTHER" id="PTHR32015">
    <property type="entry name" value="FASTING INDUCED LIPASE"/>
    <property type="match status" value="1"/>
</dbReference>
<feature type="domain" description="AB hydrolase-1" evidence="1">
    <location>
        <begin position="14"/>
        <end position="146"/>
    </location>
</feature>
<dbReference type="AlphaFoldDB" id="A0A2N6T6X2"/>
<organism evidence="2 3">
    <name type="scientific">Corynebacterium tuscaniense</name>
    <dbReference type="NCBI Taxonomy" id="302449"/>
    <lineage>
        <taxon>Bacteria</taxon>
        <taxon>Bacillati</taxon>
        <taxon>Actinomycetota</taxon>
        <taxon>Actinomycetes</taxon>
        <taxon>Mycobacteriales</taxon>
        <taxon>Corynebacteriaceae</taxon>
        <taxon>Corynebacterium</taxon>
    </lineage>
</organism>
<accession>A0A2N6T6X2</accession>
<keyword evidence="3" id="KW-1185">Reference proteome</keyword>
<comment type="caution">
    <text evidence="2">The sequence shown here is derived from an EMBL/GenBank/DDBJ whole genome shotgun (WGS) entry which is preliminary data.</text>
</comment>
<dbReference type="Gene3D" id="3.40.50.1820">
    <property type="entry name" value="alpha/beta hydrolase"/>
    <property type="match status" value="1"/>
</dbReference>
<dbReference type="PANTHER" id="PTHR32015:SF1">
    <property type="entry name" value="LIPASE"/>
    <property type="match status" value="1"/>
</dbReference>
<dbReference type="Proteomes" id="UP000235836">
    <property type="component" value="Unassembled WGS sequence"/>
</dbReference>
<dbReference type="Pfam" id="PF00561">
    <property type="entry name" value="Abhydrolase_1"/>
    <property type="match status" value="1"/>
</dbReference>
<dbReference type="InterPro" id="IPR002918">
    <property type="entry name" value="Lipase_EstA/Esterase_EstB"/>
</dbReference>
<proteinExistence type="predicted"/>
<evidence type="ECO:0000313" key="3">
    <source>
        <dbReference type="Proteomes" id="UP000235836"/>
    </source>
</evidence>
<dbReference type="InterPro" id="IPR000073">
    <property type="entry name" value="AB_hydrolase_1"/>
</dbReference>
<sequence length="239" mass="26173">MFNNPAFTPQHPTPVLFVHGFQGRTSAFTRQARYLATHGYWVWGFDYGQMRVPGLYGTGNLDDLVGELAANVDKVLAATGAHQVDIVAHSQGGTVTKLFIAAGGYEKVRRVVTMGSPFHGTDVDGRAELISQVMNKQKAVVNRFLGESAQQHLVGSEWLLARVVPDTHPGVVYTSLYSRRDHIVTPASTSMLEAVDGADVVNLEIPGAPLHPLMPRDMEIARLTRWGLERQLGETTPPF</sequence>
<evidence type="ECO:0000259" key="1">
    <source>
        <dbReference type="Pfam" id="PF00561"/>
    </source>
</evidence>
<dbReference type="SUPFAM" id="SSF53474">
    <property type="entry name" value="alpha/beta-Hydrolases"/>
    <property type="match status" value="1"/>
</dbReference>
<dbReference type="InterPro" id="IPR029058">
    <property type="entry name" value="AB_hydrolase_fold"/>
</dbReference>
<protein>
    <submittedName>
        <fullName evidence="2">Triacylglycerol lipase</fullName>
    </submittedName>
</protein>
<dbReference type="EMBL" id="PNHG01000003">
    <property type="protein sequence ID" value="PMC65075.1"/>
    <property type="molecule type" value="Genomic_DNA"/>
</dbReference>
<dbReference type="GO" id="GO:0016298">
    <property type="term" value="F:lipase activity"/>
    <property type="evidence" value="ECO:0007669"/>
    <property type="project" value="TreeGrafter"/>
</dbReference>
<name>A0A2N6T6X2_9CORY</name>
<reference evidence="2 3" key="1">
    <citation type="submission" date="2017-09" db="EMBL/GenBank/DDBJ databases">
        <title>Bacterial strain isolated from the female urinary microbiota.</title>
        <authorList>
            <person name="Thomas-White K."/>
            <person name="Kumar N."/>
            <person name="Forster S."/>
            <person name="Putonti C."/>
            <person name="Lawley T."/>
            <person name="Wolfe A.J."/>
        </authorList>
    </citation>
    <scope>NUCLEOTIDE SEQUENCE [LARGE SCALE GENOMIC DNA]</scope>
    <source>
        <strain evidence="2 3">UMB0792</strain>
    </source>
</reference>
<evidence type="ECO:0000313" key="2">
    <source>
        <dbReference type="EMBL" id="PMC65075.1"/>
    </source>
</evidence>
<gene>
    <name evidence="2" type="ORF">CJ203_02565</name>
</gene>